<keyword evidence="2" id="KW-0732">Signal</keyword>
<proteinExistence type="predicted"/>
<dbReference type="EMBL" id="BAEM01000063">
    <property type="protein sequence ID" value="GAC12581.1"/>
    <property type="molecule type" value="Genomic_DNA"/>
</dbReference>
<comment type="caution">
    <text evidence="4">The sequence shown here is derived from an EMBL/GenBank/DDBJ whole genome shotgun (WGS) entry which is preliminary data.</text>
</comment>
<feature type="domain" description="AB hydrolase-1" evidence="3">
    <location>
        <begin position="69"/>
        <end position="321"/>
    </location>
</feature>
<feature type="chain" id="PRO_5043819863" description="AB hydrolase-1 domain-containing protein" evidence="2">
    <location>
        <begin position="31"/>
        <end position="334"/>
    </location>
</feature>
<reference evidence="4 5" key="1">
    <citation type="journal article" date="2017" name="Antonie Van Leeuwenhoek">
        <title>Rhizobium rhizosphaerae sp. nov., a novel species isolated from rice rhizosphere.</title>
        <authorList>
            <person name="Zhao J.J."/>
            <person name="Zhang J."/>
            <person name="Zhang R.J."/>
            <person name="Zhang C.W."/>
            <person name="Yin H.Q."/>
            <person name="Zhang X.X."/>
        </authorList>
    </citation>
    <scope>NUCLEOTIDE SEQUENCE [LARGE SCALE GENOMIC DNA]</scope>
    <source>
        <strain evidence="4 5">S18K6</strain>
    </source>
</reference>
<dbReference type="InterPro" id="IPR000073">
    <property type="entry name" value="AB_hydrolase_1"/>
</dbReference>
<evidence type="ECO:0000256" key="2">
    <source>
        <dbReference type="SAM" id="SignalP"/>
    </source>
</evidence>
<dbReference type="PRINTS" id="PR00111">
    <property type="entry name" value="ABHYDROLASE"/>
</dbReference>
<evidence type="ECO:0000256" key="1">
    <source>
        <dbReference type="ARBA" id="ARBA00022801"/>
    </source>
</evidence>
<keyword evidence="1" id="KW-0378">Hydrolase</keyword>
<feature type="signal peptide" evidence="2">
    <location>
        <begin position="1"/>
        <end position="30"/>
    </location>
</feature>
<dbReference type="InterPro" id="IPR000639">
    <property type="entry name" value="Epox_hydrolase-like"/>
</dbReference>
<name>A0AAV3V756_9ALTE</name>
<dbReference type="AlphaFoldDB" id="A0AAV3V756"/>
<dbReference type="Gene3D" id="3.40.50.1820">
    <property type="entry name" value="alpha/beta hydrolase"/>
    <property type="match status" value="1"/>
</dbReference>
<organism evidence="4 5">
    <name type="scientific">Paraglaciecola chathamensis S18K6</name>
    <dbReference type="NCBI Taxonomy" id="1127672"/>
    <lineage>
        <taxon>Bacteria</taxon>
        <taxon>Pseudomonadati</taxon>
        <taxon>Pseudomonadota</taxon>
        <taxon>Gammaproteobacteria</taxon>
        <taxon>Alteromonadales</taxon>
        <taxon>Alteromonadaceae</taxon>
        <taxon>Paraglaciecola</taxon>
    </lineage>
</organism>
<protein>
    <recommendedName>
        <fullName evidence="3">AB hydrolase-1 domain-containing protein</fullName>
    </recommendedName>
</protein>
<dbReference type="Proteomes" id="UP000006320">
    <property type="component" value="Unassembled WGS sequence"/>
</dbReference>
<sequence>MSSKFKVIFSKRLLCVLVTTLTLLIPAAYALNKQEHDQKVDISSLGYNDEYVTLNGLKFHYVHRGAGDIILFLHGYPFFGASWDKLLSHFANDYHVVAPDNRGYNLSAKPEGVENYKMELLVEDVKALIEHLPKGKKVTLVGHDWGGALAWTTAQKYPQHIDKVVVINAPPYNVLLHMLVNDVEQKKSSAYMEKLKSPAIEKVFAELGPEMLWRYGFDKSYANGHLDDKFKNAFFEAWSQPGAHTGAVNWYRANVPALADINDSSYWPSKMARVTVPSLLIWTENERSFVPAMLDEIPKYVNDITVTVIPGSGHSPFFDKPKEVIAAMEKFFDK</sequence>
<accession>A0AAV3V756</accession>
<evidence type="ECO:0000313" key="5">
    <source>
        <dbReference type="Proteomes" id="UP000006320"/>
    </source>
</evidence>
<dbReference type="RefSeq" id="WP_007992270.1">
    <property type="nucleotide sequence ID" value="NZ_BAEM01000063.1"/>
</dbReference>
<dbReference type="SUPFAM" id="SSF53474">
    <property type="entry name" value="alpha/beta-Hydrolases"/>
    <property type="match status" value="1"/>
</dbReference>
<dbReference type="InterPro" id="IPR029058">
    <property type="entry name" value="AB_hydrolase_fold"/>
</dbReference>
<dbReference type="GO" id="GO:0016787">
    <property type="term" value="F:hydrolase activity"/>
    <property type="evidence" value="ECO:0007669"/>
    <property type="project" value="UniProtKB-KW"/>
</dbReference>
<evidence type="ECO:0000313" key="4">
    <source>
        <dbReference type="EMBL" id="GAC12581.1"/>
    </source>
</evidence>
<dbReference type="PANTHER" id="PTHR43329">
    <property type="entry name" value="EPOXIDE HYDROLASE"/>
    <property type="match status" value="1"/>
</dbReference>
<dbReference type="Pfam" id="PF00561">
    <property type="entry name" value="Abhydrolase_1"/>
    <property type="match status" value="1"/>
</dbReference>
<gene>
    <name evidence="4" type="ORF">GCHA_4664</name>
</gene>
<evidence type="ECO:0000259" key="3">
    <source>
        <dbReference type="Pfam" id="PF00561"/>
    </source>
</evidence>
<dbReference type="PRINTS" id="PR00412">
    <property type="entry name" value="EPOXHYDRLASE"/>
</dbReference>